<comment type="similarity">
    <text evidence="2">Belongs to the LolB family.</text>
</comment>
<keyword evidence="9" id="KW-0564">Palmitate</keyword>
<organism evidence="13 16">
    <name type="scientific">Acidovorax delafieldii</name>
    <name type="common">Pseudomonas delafieldii</name>
    <dbReference type="NCBI Taxonomy" id="47920"/>
    <lineage>
        <taxon>Bacteria</taxon>
        <taxon>Pseudomonadati</taxon>
        <taxon>Pseudomonadota</taxon>
        <taxon>Betaproteobacteria</taxon>
        <taxon>Burkholderiales</taxon>
        <taxon>Comamonadaceae</taxon>
        <taxon>Acidovorax</taxon>
    </lineage>
</organism>
<comment type="subunit">
    <text evidence="3">Monomer.</text>
</comment>
<dbReference type="InterPro" id="IPR029046">
    <property type="entry name" value="LolA/LolB/LppX"/>
</dbReference>
<dbReference type="EMBL" id="JAVDTS010000002">
    <property type="protein sequence ID" value="MDR6836549.1"/>
    <property type="molecule type" value="Genomic_DNA"/>
</dbReference>
<evidence type="ECO:0000313" key="15">
    <source>
        <dbReference type="Proteomes" id="UP001249076"/>
    </source>
</evidence>
<comment type="caution">
    <text evidence="13">The sequence shown here is derived from an EMBL/GenBank/DDBJ whole genome shotgun (WGS) entry which is preliminary data.</text>
</comment>
<evidence type="ECO:0000256" key="7">
    <source>
        <dbReference type="ARBA" id="ARBA00022927"/>
    </source>
</evidence>
<keyword evidence="12 13" id="KW-0449">Lipoprotein</keyword>
<dbReference type="Proteomes" id="UP001253458">
    <property type="component" value="Unassembled WGS sequence"/>
</dbReference>
<dbReference type="Gene3D" id="2.50.20.10">
    <property type="entry name" value="Lipoprotein localisation LolA/LolB/LppX"/>
    <property type="match status" value="1"/>
</dbReference>
<evidence type="ECO:0000256" key="10">
    <source>
        <dbReference type="ARBA" id="ARBA00023186"/>
    </source>
</evidence>
<comment type="subcellular location">
    <subcellularLocation>
        <location evidence="1">Cell outer membrane</location>
        <topology evidence="1">Lipid-anchor</topology>
    </subcellularLocation>
</comment>
<reference evidence="13 15" key="1">
    <citation type="submission" date="2023-07" db="EMBL/GenBank/DDBJ databases">
        <title>Sorghum-associated microbial communities from plants grown in Nebraska, USA.</title>
        <authorList>
            <person name="Schachtman D."/>
        </authorList>
    </citation>
    <scope>NUCLEOTIDE SEQUENCE</scope>
    <source>
        <strain evidence="14 15">BE105</strain>
        <strain evidence="13">BE69</strain>
    </source>
</reference>
<evidence type="ECO:0000256" key="8">
    <source>
        <dbReference type="ARBA" id="ARBA00023136"/>
    </source>
</evidence>
<sequence length="138" mass="14706">MPSAPVEENSWNGRIALQIDGQASQSFSAMFELRGTAEAGALVLLSPFGNRIAQLDWKDGHAQLVSGQATRTSDSLDTLLQDVTGTRIPVTALFSWLKGTQASATGWQADLTGIADGRLTARRDDPQPTATLRIALTP</sequence>
<evidence type="ECO:0000256" key="5">
    <source>
        <dbReference type="ARBA" id="ARBA00022448"/>
    </source>
</evidence>
<evidence type="ECO:0000256" key="9">
    <source>
        <dbReference type="ARBA" id="ARBA00023139"/>
    </source>
</evidence>
<name>A0AAJ2BV50_ACIDE</name>
<dbReference type="RefSeq" id="WP_310046724.1">
    <property type="nucleotide sequence ID" value="NZ_JAVDTL010000002.1"/>
</dbReference>
<dbReference type="SUPFAM" id="SSF89392">
    <property type="entry name" value="Prokaryotic lipoproteins and lipoprotein localization factors"/>
    <property type="match status" value="1"/>
</dbReference>
<evidence type="ECO:0000256" key="3">
    <source>
        <dbReference type="ARBA" id="ARBA00011245"/>
    </source>
</evidence>
<keyword evidence="10" id="KW-0143">Chaperone</keyword>
<evidence type="ECO:0000313" key="14">
    <source>
        <dbReference type="EMBL" id="MDR6836549.1"/>
    </source>
</evidence>
<protein>
    <recommendedName>
        <fullName evidence="4">Outer-membrane lipoprotein LolB</fullName>
    </recommendedName>
</protein>
<dbReference type="Pfam" id="PF03550">
    <property type="entry name" value="LolB"/>
    <property type="match status" value="1"/>
</dbReference>
<evidence type="ECO:0000256" key="2">
    <source>
        <dbReference type="ARBA" id="ARBA00009696"/>
    </source>
</evidence>
<evidence type="ECO:0000256" key="11">
    <source>
        <dbReference type="ARBA" id="ARBA00023237"/>
    </source>
</evidence>
<dbReference type="AlphaFoldDB" id="A0AAJ2BV50"/>
<keyword evidence="8" id="KW-0472">Membrane</keyword>
<dbReference type="Proteomes" id="UP001249076">
    <property type="component" value="Unassembled WGS sequence"/>
</dbReference>
<keyword evidence="7" id="KW-0653">Protein transport</keyword>
<keyword evidence="15" id="KW-1185">Reference proteome</keyword>
<keyword evidence="5" id="KW-0813">Transport</keyword>
<evidence type="ECO:0000256" key="1">
    <source>
        <dbReference type="ARBA" id="ARBA00004459"/>
    </source>
</evidence>
<keyword evidence="11" id="KW-0998">Cell outer membrane</keyword>
<evidence type="ECO:0000256" key="6">
    <source>
        <dbReference type="ARBA" id="ARBA00022729"/>
    </source>
</evidence>
<evidence type="ECO:0000313" key="13">
    <source>
        <dbReference type="EMBL" id="MDR6766513.1"/>
    </source>
</evidence>
<dbReference type="EMBL" id="JAVDTL010000002">
    <property type="protein sequence ID" value="MDR6766513.1"/>
    <property type="molecule type" value="Genomic_DNA"/>
</dbReference>
<dbReference type="InterPro" id="IPR004565">
    <property type="entry name" value="OM_lipoprot_LolB"/>
</dbReference>
<evidence type="ECO:0000256" key="4">
    <source>
        <dbReference type="ARBA" id="ARBA00016202"/>
    </source>
</evidence>
<dbReference type="GO" id="GO:0015031">
    <property type="term" value="P:protein transport"/>
    <property type="evidence" value="ECO:0007669"/>
    <property type="project" value="UniProtKB-KW"/>
</dbReference>
<accession>A0AAJ2BV50</accession>
<keyword evidence="6" id="KW-0732">Signal</keyword>
<evidence type="ECO:0000313" key="16">
    <source>
        <dbReference type="Proteomes" id="UP001253458"/>
    </source>
</evidence>
<evidence type="ECO:0000256" key="12">
    <source>
        <dbReference type="ARBA" id="ARBA00023288"/>
    </source>
</evidence>
<proteinExistence type="inferred from homology"/>
<dbReference type="GO" id="GO:0009279">
    <property type="term" value="C:cell outer membrane"/>
    <property type="evidence" value="ECO:0007669"/>
    <property type="project" value="UniProtKB-SubCell"/>
</dbReference>
<gene>
    <name evidence="13" type="ORF">J2W88_001778</name>
    <name evidence="14" type="ORF">J2W93_001377</name>
</gene>